<feature type="repeat" description="RCC1" evidence="3">
    <location>
        <begin position="893"/>
        <end position="954"/>
    </location>
</feature>
<dbReference type="Gene3D" id="3.40.50.150">
    <property type="entry name" value="Vaccinia Virus protein VP39"/>
    <property type="match status" value="1"/>
</dbReference>
<dbReference type="AlphaFoldDB" id="A0A7J6MYK4"/>
<dbReference type="Pfam" id="PF05050">
    <property type="entry name" value="Methyltransf_21"/>
    <property type="match status" value="1"/>
</dbReference>
<dbReference type="Gene3D" id="2.130.10.30">
    <property type="entry name" value="Regulator of chromosome condensation 1/beta-lactamase-inhibitor protein II"/>
    <property type="match status" value="3"/>
</dbReference>
<dbReference type="EMBL" id="JAAPAO010000031">
    <property type="protein sequence ID" value="KAF4676673.1"/>
    <property type="molecule type" value="Genomic_DNA"/>
</dbReference>
<evidence type="ECO:0000313" key="8">
    <source>
        <dbReference type="Proteomes" id="UP000591131"/>
    </source>
</evidence>
<name>A0A7J6MYK4_PERCH</name>
<evidence type="ECO:0000256" key="2">
    <source>
        <dbReference type="ARBA" id="ARBA00022737"/>
    </source>
</evidence>
<proteinExistence type="predicted"/>
<evidence type="ECO:0000259" key="6">
    <source>
        <dbReference type="Pfam" id="PF25390"/>
    </source>
</evidence>
<feature type="repeat" description="RCC1" evidence="3">
    <location>
        <begin position="652"/>
        <end position="709"/>
    </location>
</feature>
<evidence type="ECO:0000256" key="3">
    <source>
        <dbReference type="PROSITE-ProRule" id="PRU00235"/>
    </source>
</evidence>
<dbReference type="InterPro" id="IPR006342">
    <property type="entry name" value="FkbM_mtfrase"/>
</dbReference>
<protein>
    <submittedName>
        <fullName evidence="7">Uncharacterized protein</fullName>
    </submittedName>
</protein>
<feature type="region of interest" description="Disordered" evidence="4">
    <location>
        <begin position="830"/>
        <end position="856"/>
    </location>
</feature>
<dbReference type="InterPro" id="IPR009091">
    <property type="entry name" value="RCC1/BLIP-II"/>
</dbReference>
<reference evidence="7 8" key="1">
    <citation type="submission" date="2020-04" db="EMBL/GenBank/DDBJ databases">
        <title>Perkinsus chesapeaki whole genome sequence.</title>
        <authorList>
            <person name="Bogema D.R."/>
        </authorList>
    </citation>
    <scope>NUCLEOTIDE SEQUENCE [LARGE SCALE GENOMIC DNA]</scope>
    <source>
        <strain evidence="7">ATCC PRA-425</strain>
    </source>
</reference>
<keyword evidence="2" id="KW-0677">Repeat</keyword>
<dbReference type="InterPro" id="IPR029063">
    <property type="entry name" value="SAM-dependent_MTases_sf"/>
</dbReference>
<dbReference type="PRINTS" id="PR00633">
    <property type="entry name" value="RCCNDNSATION"/>
</dbReference>
<feature type="repeat" description="RCC1" evidence="3">
    <location>
        <begin position="764"/>
        <end position="813"/>
    </location>
</feature>
<dbReference type="PANTHER" id="PTHR45982">
    <property type="entry name" value="REGULATOR OF CHROMOSOME CONDENSATION"/>
    <property type="match status" value="1"/>
</dbReference>
<dbReference type="OrthoDB" id="10256179at2759"/>
<evidence type="ECO:0000256" key="4">
    <source>
        <dbReference type="SAM" id="MobiDB-lite"/>
    </source>
</evidence>
<dbReference type="SUPFAM" id="SSF50985">
    <property type="entry name" value="RCC1/BLIP-II"/>
    <property type="match status" value="1"/>
</dbReference>
<dbReference type="PROSITE" id="PS50012">
    <property type="entry name" value="RCC1_3"/>
    <property type="match status" value="6"/>
</dbReference>
<dbReference type="Pfam" id="PF25390">
    <property type="entry name" value="WD40_RLD"/>
    <property type="match status" value="1"/>
</dbReference>
<feature type="compositionally biased region" description="Basic and acidic residues" evidence="4">
    <location>
        <begin position="833"/>
        <end position="850"/>
    </location>
</feature>
<feature type="domain" description="RCC1-like" evidence="6">
    <location>
        <begin position="578"/>
        <end position="950"/>
    </location>
</feature>
<feature type="repeat" description="RCC1" evidence="3">
    <location>
        <begin position="710"/>
        <end position="763"/>
    </location>
</feature>
<keyword evidence="8" id="KW-1185">Reference proteome</keyword>
<accession>A0A7J6MYK4</accession>
<gene>
    <name evidence="7" type="ORF">FOL47_005624</name>
</gene>
<dbReference type="Proteomes" id="UP000591131">
    <property type="component" value="Unassembled WGS sequence"/>
</dbReference>
<feature type="repeat" description="RCC1" evidence="3">
    <location>
        <begin position="600"/>
        <end position="651"/>
    </location>
</feature>
<dbReference type="InterPro" id="IPR058923">
    <property type="entry name" value="RCC1-like_dom"/>
</dbReference>
<sequence length="957" mass="104556">MPLVRSIVAALATLSHPAHLESCFLWEPYSYDQLVMTHKGPRLSGASYDLCCLAKEDHGELCATVSPDCCDAMDRTASEEKLVLFNIGANDGRSVGKFLSPHEHPRSVVSSIAIHEGWLHRFTPENTVLHAIEPNPIHREALERLPEKYPNHSIIVLPAAAGVAGEERSLYFARPSNGSLGSVRDEGGRLVSEGEEVAVVDIIDYIAANCRKEDSCVCVMDIEGSEFRILRRMLWERTALCRCDVLIVEWHEPTFPEDVKVLLEDFPLGIAHPVTVASREMFSAAVLDSACGYKERTGMLQLAKGQWSKMFIRVGESLFRVRNHEIAYRTVLGLPYPQQELDRLKRRDTYYTEKWKKLKKGKPSNSPRWAQSTFFAQFIGCTVMIDPDHVDAPPLYGNDPDEICDINGIDSRAYDSVRNEETEKRKLREREEDAALEDPTGERKKVEMEYIAPKKERRFKLYMAYHGRRGPPCCIKIRLPKHGGYEEGPSMNLKKLFVENYNRLRQFISVYTVHLRSEVGVYIPDSAAITGYVSYGGLVQVVDGSPAAVTSDSRVFAWGRMPWTGSQSVPGLENVLSLARKRVKAVAVGAGHAVALTEGGKVMSWGINDSGQLGTGDERGRIIPTSVVLPSDVYIDKIACGPDYSAAITKSGQLWTWGRYQASNWPRLFIETWCNGNKPGQDNSTVGLAGKRIVKVSCGDQHMLALTKEGEVYSWGYNDFGQLGWGLHGIDVVGQQRPQKVPHLPEISDIAAGGGHSVAVGKDGSVYAWGSNSQGQIGHGLHQDFTEATRVPVPQPVKSVTAGKVTTICVCDDADESVVMWGAVQAAGPEVETPVKNEEHTKNGDHKENEPPASGTMMAKLGGGGAASVLISGEGKVEAAAVGEAHGAVAKGGTLYGFGYNSENQATAAPSKTSFVPPTPIDASEMQKAADDLKFDQVSDLACGGSMSLAVANYSLH</sequence>
<organism evidence="7 8">
    <name type="scientific">Perkinsus chesapeaki</name>
    <name type="common">Clam parasite</name>
    <name type="synonym">Perkinsus andrewsi</name>
    <dbReference type="NCBI Taxonomy" id="330153"/>
    <lineage>
        <taxon>Eukaryota</taxon>
        <taxon>Sar</taxon>
        <taxon>Alveolata</taxon>
        <taxon>Perkinsozoa</taxon>
        <taxon>Perkinsea</taxon>
        <taxon>Perkinsida</taxon>
        <taxon>Perkinsidae</taxon>
        <taxon>Perkinsus</taxon>
    </lineage>
</organism>
<dbReference type="PANTHER" id="PTHR45982:SF1">
    <property type="entry name" value="REGULATOR OF CHROMOSOME CONDENSATION"/>
    <property type="match status" value="1"/>
</dbReference>
<dbReference type="InterPro" id="IPR000408">
    <property type="entry name" value="Reg_chr_condens"/>
</dbReference>
<evidence type="ECO:0000256" key="1">
    <source>
        <dbReference type="ARBA" id="ARBA00022658"/>
    </source>
</evidence>
<dbReference type="InterPro" id="IPR051553">
    <property type="entry name" value="Ran_GTPase-activating"/>
</dbReference>
<evidence type="ECO:0000313" key="7">
    <source>
        <dbReference type="EMBL" id="KAF4676673.1"/>
    </source>
</evidence>
<dbReference type="PROSITE" id="PS00626">
    <property type="entry name" value="RCC1_2"/>
    <property type="match status" value="1"/>
</dbReference>
<feature type="domain" description="Methyltransferase FkbM" evidence="5">
    <location>
        <begin position="87"/>
        <end position="257"/>
    </location>
</feature>
<feature type="repeat" description="RCC1" evidence="3">
    <location>
        <begin position="553"/>
        <end position="599"/>
    </location>
</feature>
<keyword evidence="1" id="KW-0344">Guanine-nucleotide releasing factor</keyword>
<comment type="caution">
    <text evidence="7">The sequence shown here is derived from an EMBL/GenBank/DDBJ whole genome shotgun (WGS) entry which is preliminary data.</text>
</comment>
<evidence type="ECO:0000259" key="5">
    <source>
        <dbReference type="Pfam" id="PF05050"/>
    </source>
</evidence>
<dbReference type="SUPFAM" id="SSF53335">
    <property type="entry name" value="S-adenosyl-L-methionine-dependent methyltransferases"/>
    <property type="match status" value="1"/>
</dbReference>